<organism evidence="3 4">
    <name type="scientific">Billgrantia pellis</name>
    <dbReference type="NCBI Taxonomy" id="2606936"/>
    <lineage>
        <taxon>Bacteria</taxon>
        <taxon>Pseudomonadati</taxon>
        <taxon>Pseudomonadota</taxon>
        <taxon>Gammaproteobacteria</taxon>
        <taxon>Oceanospirillales</taxon>
        <taxon>Halomonadaceae</taxon>
        <taxon>Billgrantia</taxon>
    </lineage>
</organism>
<dbReference type="InterPro" id="IPR003779">
    <property type="entry name" value="CMD-like"/>
</dbReference>
<dbReference type="Gene3D" id="1.20.1290.10">
    <property type="entry name" value="AhpD-like"/>
    <property type="match status" value="1"/>
</dbReference>
<dbReference type="Gene3D" id="3.40.50.1820">
    <property type="entry name" value="alpha/beta hydrolase"/>
    <property type="match status" value="1"/>
</dbReference>
<sequence>MAFLEIDGRSVAYRLLGPEALPLVVLAHPLGMTQAVWDDLLPTLLPRYRVLTWDLPGHGASEAWPVESGEITPATLAREALALAEHAGASRFHFVGTSIGGVVGQQLIAEHAERLYSITLTNTGAVIGSSELWTTRAGRVRDEGLSAMVCDIVPRWFSAQRLKDEPALEAGWRTQMARTDGESYARLCEMLGRTDFRGKLKGPLAQHPSIGVHLLGGSDDVATPPETLQALAAECGGAPLEILEGFAHVPSVEDPAATAKRLLLWMAKDREKVGEQGVSYAEGLETRKQVLGEEHVERASQNANSLDIPFQQMITRLAWGELWSNDDLTRRERSLITTGILAALGRDELTLHLRTAKRIGLSEAELRQVLMHVAVYAGVPAANHAFALAKQLGWGEGNADPS</sequence>
<evidence type="ECO:0000259" key="2">
    <source>
        <dbReference type="Pfam" id="PF12697"/>
    </source>
</evidence>
<evidence type="ECO:0000313" key="3">
    <source>
        <dbReference type="EMBL" id="KAA0009776.1"/>
    </source>
</evidence>
<dbReference type="SUPFAM" id="SSF53474">
    <property type="entry name" value="alpha/beta-Hydrolases"/>
    <property type="match status" value="1"/>
</dbReference>
<dbReference type="GO" id="GO:0051920">
    <property type="term" value="F:peroxiredoxin activity"/>
    <property type="evidence" value="ECO:0007669"/>
    <property type="project" value="InterPro"/>
</dbReference>
<keyword evidence="3" id="KW-0378">Hydrolase</keyword>
<evidence type="ECO:0000313" key="4">
    <source>
        <dbReference type="Proteomes" id="UP000486760"/>
    </source>
</evidence>
<keyword evidence="4" id="KW-1185">Reference proteome</keyword>
<dbReference type="PANTHER" id="PTHR33570">
    <property type="entry name" value="4-CARBOXYMUCONOLACTONE DECARBOXYLASE FAMILY PROTEIN"/>
    <property type="match status" value="1"/>
</dbReference>
<evidence type="ECO:0000259" key="1">
    <source>
        <dbReference type="Pfam" id="PF02627"/>
    </source>
</evidence>
<reference evidence="3 4" key="1">
    <citation type="submission" date="2019-08" db="EMBL/GenBank/DDBJ databases">
        <title>Bioinformatics analysis of the strain L3 and L5.</title>
        <authorList>
            <person name="Li X."/>
        </authorList>
    </citation>
    <scope>NUCLEOTIDE SEQUENCE [LARGE SCALE GENOMIC DNA]</scope>
    <source>
        <strain evidence="3 4">L5</strain>
    </source>
</reference>
<dbReference type="InterPro" id="IPR029058">
    <property type="entry name" value="AB_hydrolase_fold"/>
</dbReference>
<name>A0A7V7FXH7_9GAMM</name>
<dbReference type="InterPro" id="IPR000073">
    <property type="entry name" value="AB_hydrolase_1"/>
</dbReference>
<dbReference type="InterPro" id="IPR029032">
    <property type="entry name" value="AhpD-like"/>
</dbReference>
<dbReference type="Pfam" id="PF02627">
    <property type="entry name" value="CMD"/>
    <property type="match status" value="1"/>
</dbReference>
<proteinExistence type="predicted"/>
<dbReference type="SUPFAM" id="SSF69118">
    <property type="entry name" value="AhpD-like"/>
    <property type="match status" value="1"/>
</dbReference>
<dbReference type="InterPro" id="IPR052512">
    <property type="entry name" value="4CMD/NDH-1_regulator"/>
</dbReference>
<protein>
    <submittedName>
        <fullName evidence="3">Alpha/beta fold hydrolase</fullName>
    </submittedName>
</protein>
<comment type="caution">
    <text evidence="3">The sequence shown here is derived from an EMBL/GenBank/DDBJ whole genome shotgun (WGS) entry which is preliminary data.</text>
</comment>
<dbReference type="EMBL" id="VTPY01000009">
    <property type="protein sequence ID" value="KAA0009776.1"/>
    <property type="molecule type" value="Genomic_DNA"/>
</dbReference>
<gene>
    <name evidence="3" type="ORF">F0A17_19905</name>
</gene>
<dbReference type="PANTHER" id="PTHR33570:SF2">
    <property type="entry name" value="CARBOXYMUCONOLACTONE DECARBOXYLASE-LIKE DOMAIN-CONTAINING PROTEIN"/>
    <property type="match status" value="1"/>
</dbReference>
<dbReference type="RefSeq" id="WP_149330119.1">
    <property type="nucleotide sequence ID" value="NZ_VTPY01000009.1"/>
</dbReference>
<feature type="domain" description="Carboxymuconolactone decarboxylase-like" evidence="1">
    <location>
        <begin position="310"/>
        <end position="390"/>
    </location>
</feature>
<dbReference type="AlphaFoldDB" id="A0A7V7FXH7"/>
<dbReference type="GO" id="GO:0016787">
    <property type="term" value="F:hydrolase activity"/>
    <property type="evidence" value="ECO:0007669"/>
    <property type="project" value="UniProtKB-KW"/>
</dbReference>
<dbReference type="Proteomes" id="UP000486760">
    <property type="component" value="Unassembled WGS sequence"/>
</dbReference>
<feature type="domain" description="AB hydrolase-1" evidence="2">
    <location>
        <begin position="24"/>
        <end position="260"/>
    </location>
</feature>
<accession>A0A7V7FXH7</accession>
<dbReference type="PRINTS" id="PR00111">
    <property type="entry name" value="ABHYDROLASE"/>
</dbReference>
<dbReference type="Pfam" id="PF12697">
    <property type="entry name" value="Abhydrolase_6"/>
    <property type="match status" value="1"/>
</dbReference>